<evidence type="ECO:0000256" key="1">
    <source>
        <dbReference type="SAM" id="MobiDB-lite"/>
    </source>
</evidence>
<evidence type="ECO:0000313" key="2">
    <source>
        <dbReference type="EMBL" id="TNY24096.1"/>
    </source>
</evidence>
<feature type="region of interest" description="Disordered" evidence="1">
    <location>
        <begin position="32"/>
        <end position="67"/>
    </location>
</feature>
<keyword evidence="3" id="KW-1185">Reference proteome</keyword>
<dbReference type="EMBL" id="SOZI01000005">
    <property type="protein sequence ID" value="TNY24096.1"/>
    <property type="molecule type" value="Genomic_DNA"/>
</dbReference>
<feature type="region of interest" description="Disordered" evidence="1">
    <location>
        <begin position="74"/>
        <end position="93"/>
    </location>
</feature>
<organism evidence="2 3">
    <name type="scientific">Rhodotorula diobovata</name>
    <dbReference type="NCBI Taxonomy" id="5288"/>
    <lineage>
        <taxon>Eukaryota</taxon>
        <taxon>Fungi</taxon>
        <taxon>Dikarya</taxon>
        <taxon>Basidiomycota</taxon>
        <taxon>Pucciniomycotina</taxon>
        <taxon>Microbotryomycetes</taxon>
        <taxon>Sporidiobolales</taxon>
        <taxon>Sporidiobolaceae</taxon>
        <taxon>Rhodotorula</taxon>
    </lineage>
</organism>
<accession>A0A5C5G6G4</accession>
<evidence type="ECO:0000313" key="3">
    <source>
        <dbReference type="Proteomes" id="UP000311382"/>
    </source>
</evidence>
<comment type="caution">
    <text evidence="2">The sequence shown here is derived from an EMBL/GenBank/DDBJ whole genome shotgun (WGS) entry which is preliminary data.</text>
</comment>
<feature type="compositionally biased region" description="Low complexity" evidence="1">
    <location>
        <begin position="83"/>
        <end position="93"/>
    </location>
</feature>
<sequence>MSLRFSSFVARSCLVSSVTCLLRRCTTKSFLSDPPVVDGGGERASASRASVTPWPTTHGRGRGGQSWTASTILVRTQSRTHPAPRACGARRPP</sequence>
<name>A0A5C5G6G4_9BASI</name>
<reference evidence="2 3" key="1">
    <citation type="submission" date="2019-03" db="EMBL/GenBank/DDBJ databases">
        <title>Rhodosporidium diobovatum UCD-FST 08-225 genome sequencing, assembly, and annotation.</title>
        <authorList>
            <person name="Fakankun I.U."/>
            <person name="Fristensky B."/>
            <person name="Levin D.B."/>
        </authorList>
    </citation>
    <scope>NUCLEOTIDE SEQUENCE [LARGE SCALE GENOMIC DNA]</scope>
    <source>
        <strain evidence="2 3">UCD-FST 08-225</strain>
    </source>
</reference>
<dbReference type="Proteomes" id="UP000311382">
    <property type="component" value="Unassembled WGS sequence"/>
</dbReference>
<protein>
    <submittedName>
        <fullName evidence="2">Uncharacterized protein</fullName>
    </submittedName>
</protein>
<dbReference type="AlphaFoldDB" id="A0A5C5G6G4"/>
<proteinExistence type="predicted"/>
<gene>
    <name evidence="2" type="ORF">DMC30DRAFT_388001</name>
</gene>